<protein>
    <submittedName>
        <fullName evidence="1">Uncharacterized protein</fullName>
    </submittedName>
</protein>
<dbReference type="AlphaFoldDB" id="A0A0V1GLF9"/>
<accession>A0A0V1GLF9</accession>
<evidence type="ECO:0000313" key="2">
    <source>
        <dbReference type="Proteomes" id="UP000055024"/>
    </source>
</evidence>
<evidence type="ECO:0000313" key="1">
    <source>
        <dbReference type="EMBL" id="KRY99130.1"/>
    </source>
</evidence>
<dbReference type="Proteomes" id="UP000055024">
    <property type="component" value="Unassembled WGS sequence"/>
</dbReference>
<keyword evidence="2" id="KW-1185">Reference proteome</keyword>
<reference evidence="1 2" key="1">
    <citation type="submission" date="2015-01" db="EMBL/GenBank/DDBJ databases">
        <title>Evolution of Trichinella species and genotypes.</title>
        <authorList>
            <person name="Korhonen P.K."/>
            <person name="Edoardo P."/>
            <person name="Giuseppe L.R."/>
            <person name="Gasser R.B."/>
        </authorList>
    </citation>
    <scope>NUCLEOTIDE SEQUENCE [LARGE SCALE GENOMIC DNA]</scope>
    <source>
        <strain evidence="1">ISS1029</strain>
    </source>
</reference>
<dbReference type="EMBL" id="JYDP01000987">
    <property type="protein sequence ID" value="KRY99130.1"/>
    <property type="molecule type" value="Genomic_DNA"/>
</dbReference>
<comment type="caution">
    <text evidence="1">The sequence shown here is derived from an EMBL/GenBank/DDBJ whole genome shotgun (WGS) entry which is preliminary data.</text>
</comment>
<organism evidence="1 2">
    <name type="scientific">Trichinella zimbabwensis</name>
    <dbReference type="NCBI Taxonomy" id="268475"/>
    <lineage>
        <taxon>Eukaryota</taxon>
        <taxon>Metazoa</taxon>
        <taxon>Ecdysozoa</taxon>
        <taxon>Nematoda</taxon>
        <taxon>Enoplea</taxon>
        <taxon>Dorylaimia</taxon>
        <taxon>Trichinellida</taxon>
        <taxon>Trichinellidae</taxon>
        <taxon>Trichinella</taxon>
    </lineage>
</organism>
<proteinExistence type="predicted"/>
<sequence>MLVPFQESFRWATFLCIKIGIMTTLDAIYSTTKEGGKFEKKSFTKNA</sequence>
<name>A0A0V1GLF9_9BILA</name>
<gene>
    <name evidence="1" type="ORF">T11_11681</name>
</gene>